<dbReference type="Pfam" id="PF03358">
    <property type="entry name" value="FMN_red"/>
    <property type="match status" value="1"/>
</dbReference>
<reference evidence="3 4" key="1">
    <citation type="submission" date="2017-06" db="EMBL/GenBank/DDBJ databases">
        <title>the draft geome sequence of Illustriluteabacillus marina B3227.</title>
        <authorList>
            <person name="He R.-H."/>
            <person name="Du Z.-J."/>
        </authorList>
    </citation>
    <scope>NUCLEOTIDE SEQUENCE [LARGE SCALE GENOMIC DNA]</scope>
    <source>
        <strain evidence="3 4">B3227</strain>
    </source>
</reference>
<evidence type="ECO:0000313" key="3">
    <source>
        <dbReference type="EMBL" id="PKR76836.1"/>
    </source>
</evidence>
<dbReference type="Proteomes" id="UP000243524">
    <property type="component" value="Unassembled WGS sequence"/>
</dbReference>
<dbReference type="EMBL" id="PJNH01000004">
    <property type="protein sequence ID" value="PKR76836.1"/>
    <property type="molecule type" value="Genomic_DNA"/>
</dbReference>
<dbReference type="PANTHER" id="PTHR30543:SF21">
    <property type="entry name" value="NAD(P)H-DEPENDENT FMN REDUCTASE LOT6"/>
    <property type="match status" value="1"/>
</dbReference>
<dbReference type="AlphaFoldDB" id="A0A2I0QR76"/>
<comment type="similarity">
    <text evidence="1">Belongs to the azoreductase type 2 family.</text>
</comment>
<proteinExistence type="inferred from homology"/>
<comment type="caution">
    <text evidence="3">The sequence shown here is derived from an EMBL/GenBank/DDBJ whole genome shotgun (WGS) entry which is preliminary data.</text>
</comment>
<dbReference type="InterPro" id="IPR029039">
    <property type="entry name" value="Flavoprotein-like_sf"/>
</dbReference>
<dbReference type="InterPro" id="IPR005025">
    <property type="entry name" value="FMN_Rdtase-like_dom"/>
</dbReference>
<sequence length="211" mass="23177">MLALKSYLFYDILVVKKNRDATGGLIVSRKLKVVGISGSLREDSFNRKLLELAASKLPEEVEYEYADYSDVPLFNQDTENPMPKSVMDFKATVDSADILLFSTPQYNGSIPGVLKNGIDWLTRPYGENSLSGKVAGVIGATPGGTGTINAQDHLREILSFINVLVPPHPRVFVSEVHNKVDEQGDLQLGDQIETSLINQLEKLVELTKSAV</sequence>
<dbReference type="GO" id="GO:0005829">
    <property type="term" value="C:cytosol"/>
    <property type="evidence" value="ECO:0007669"/>
    <property type="project" value="TreeGrafter"/>
</dbReference>
<dbReference type="InterPro" id="IPR050712">
    <property type="entry name" value="NAD(P)H-dep_reductase"/>
</dbReference>
<evidence type="ECO:0000313" key="4">
    <source>
        <dbReference type="Proteomes" id="UP000243524"/>
    </source>
</evidence>
<gene>
    <name evidence="3" type="ORF">CEY16_13560</name>
</gene>
<dbReference type="GO" id="GO:0016491">
    <property type="term" value="F:oxidoreductase activity"/>
    <property type="evidence" value="ECO:0007669"/>
    <property type="project" value="InterPro"/>
</dbReference>
<dbReference type="GO" id="GO:0010181">
    <property type="term" value="F:FMN binding"/>
    <property type="evidence" value="ECO:0007669"/>
    <property type="project" value="TreeGrafter"/>
</dbReference>
<dbReference type="SUPFAM" id="SSF52218">
    <property type="entry name" value="Flavoproteins"/>
    <property type="match status" value="1"/>
</dbReference>
<protein>
    <submittedName>
        <fullName evidence="3">NADPH-dependent FMN reductase</fullName>
    </submittedName>
</protein>
<organism evidence="3 4">
    <name type="scientific">Halalkalibacillus sediminis</name>
    <dbReference type="NCBI Taxonomy" id="2018042"/>
    <lineage>
        <taxon>Bacteria</taxon>
        <taxon>Bacillati</taxon>
        <taxon>Bacillota</taxon>
        <taxon>Bacilli</taxon>
        <taxon>Bacillales</taxon>
        <taxon>Bacillaceae</taxon>
        <taxon>Halalkalibacillus</taxon>
    </lineage>
</organism>
<accession>A0A2I0QR76</accession>
<evidence type="ECO:0000259" key="2">
    <source>
        <dbReference type="Pfam" id="PF03358"/>
    </source>
</evidence>
<name>A0A2I0QR76_9BACI</name>
<dbReference type="PANTHER" id="PTHR30543">
    <property type="entry name" value="CHROMATE REDUCTASE"/>
    <property type="match status" value="1"/>
</dbReference>
<feature type="domain" description="NADPH-dependent FMN reductase-like" evidence="2">
    <location>
        <begin position="32"/>
        <end position="177"/>
    </location>
</feature>
<evidence type="ECO:0000256" key="1">
    <source>
        <dbReference type="ARBA" id="ARBA00009428"/>
    </source>
</evidence>
<keyword evidence="4" id="KW-1185">Reference proteome</keyword>
<dbReference type="Gene3D" id="3.40.50.360">
    <property type="match status" value="1"/>
</dbReference>